<evidence type="ECO:0000313" key="3">
    <source>
        <dbReference type="Proteomes" id="UP001155182"/>
    </source>
</evidence>
<dbReference type="RefSeq" id="WP_252587567.1">
    <property type="nucleotide sequence ID" value="NZ_JAMWYS010000030.1"/>
</dbReference>
<sequence>MDGAEVRGARNEAATSTERAAMTNEEPKAMGMTACRQAPEGYKVLMLIVTL</sequence>
<evidence type="ECO:0000256" key="1">
    <source>
        <dbReference type="SAM" id="MobiDB-lite"/>
    </source>
</evidence>
<feature type="region of interest" description="Disordered" evidence="1">
    <location>
        <begin position="1"/>
        <end position="30"/>
    </location>
</feature>
<dbReference type="EMBL" id="JAMWYS010000030">
    <property type="protein sequence ID" value="MCO4293073.1"/>
    <property type="molecule type" value="Genomic_DNA"/>
</dbReference>
<accession>A0A9X2F7B3</accession>
<reference evidence="2" key="1">
    <citation type="submission" date="2022-06" db="EMBL/GenBank/DDBJ databases">
        <title>Solitalea sp. MAHUQ-68 isolated from rhizospheric soil.</title>
        <authorList>
            <person name="Huq M.A."/>
        </authorList>
    </citation>
    <scope>NUCLEOTIDE SEQUENCE</scope>
    <source>
        <strain evidence="2">MAHUQ-68</strain>
    </source>
</reference>
<proteinExistence type="predicted"/>
<dbReference type="Proteomes" id="UP001155182">
    <property type="component" value="Unassembled WGS sequence"/>
</dbReference>
<comment type="caution">
    <text evidence="2">The sequence shown here is derived from an EMBL/GenBank/DDBJ whole genome shotgun (WGS) entry which is preliminary data.</text>
</comment>
<feature type="compositionally biased region" description="Basic and acidic residues" evidence="1">
    <location>
        <begin position="1"/>
        <end position="10"/>
    </location>
</feature>
<keyword evidence="3" id="KW-1185">Reference proteome</keyword>
<name>A0A9X2F7B3_9SPHI</name>
<organism evidence="2 3">
    <name type="scientific">Solitalea agri</name>
    <dbReference type="NCBI Taxonomy" id="2953739"/>
    <lineage>
        <taxon>Bacteria</taxon>
        <taxon>Pseudomonadati</taxon>
        <taxon>Bacteroidota</taxon>
        <taxon>Sphingobacteriia</taxon>
        <taxon>Sphingobacteriales</taxon>
        <taxon>Sphingobacteriaceae</taxon>
        <taxon>Solitalea</taxon>
    </lineage>
</organism>
<dbReference type="AlphaFoldDB" id="A0A9X2F7B3"/>
<gene>
    <name evidence="2" type="ORF">NF867_09375</name>
</gene>
<evidence type="ECO:0000313" key="2">
    <source>
        <dbReference type="EMBL" id="MCO4293073.1"/>
    </source>
</evidence>
<protein>
    <submittedName>
        <fullName evidence="2">Uncharacterized protein</fullName>
    </submittedName>
</protein>